<dbReference type="EMBL" id="JAGPYM010000008">
    <property type="protein sequence ID" value="KAH6891537.1"/>
    <property type="molecule type" value="Genomic_DNA"/>
</dbReference>
<proteinExistence type="predicted"/>
<keyword evidence="3" id="KW-1185">Reference proteome</keyword>
<dbReference type="InterPro" id="IPR011009">
    <property type="entry name" value="Kinase-like_dom_sf"/>
</dbReference>
<feature type="domain" description="Protein kinase" evidence="1">
    <location>
        <begin position="205"/>
        <end position="525"/>
    </location>
</feature>
<dbReference type="InterPro" id="IPR000719">
    <property type="entry name" value="Prot_kinase_dom"/>
</dbReference>
<name>A0A9P9AR95_9HYPO</name>
<dbReference type="PROSITE" id="PS50011">
    <property type="entry name" value="PROTEIN_KINASE_DOM"/>
    <property type="match status" value="1"/>
</dbReference>
<dbReference type="InterPro" id="IPR038305">
    <property type="entry name" value="HeLo_sf"/>
</dbReference>
<dbReference type="InterPro" id="IPR056002">
    <property type="entry name" value="DUF7580"/>
</dbReference>
<dbReference type="InterPro" id="IPR029498">
    <property type="entry name" value="HeLo_dom"/>
</dbReference>
<dbReference type="OrthoDB" id="1911848at2759"/>
<reference evidence="2 3" key="1">
    <citation type="journal article" date="2021" name="Nat. Commun.">
        <title>Genetic determinants of endophytism in the Arabidopsis root mycobiome.</title>
        <authorList>
            <person name="Mesny F."/>
            <person name="Miyauchi S."/>
            <person name="Thiergart T."/>
            <person name="Pickel B."/>
            <person name="Atanasova L."/>
            <person name="Karlsson M."/>
            <person name="Huettel B."/>
            <person name="Barry K.W."/>
            <person name="Haridas S."/>
            <person name="Chen C."/>
            <person name="Bauer D."/>
            <person name="Andreopoulos W."/>
            <person name="Pangilinan J."/>
            <person name="LaButti K."/>
            <person name="Riley R."/>
            <person name="Lipzen A."/>
            <person name="Clum A."/>
            <person name="Drula E."/>
            <person name="Henrissat B."/>
            <person name="Kohler A."/>
            <person name="Grigoriev I.V."/>
            <person name="Martin F.M."/>
            <person name="Hacquard S."/>
        </authorList>
    </citation>
    <scope>NUCLEOTIDE SEQUENCE [LARGE SCALE GENOMIC DNA]</scope>
    <source>
        <strain evidence="2 3">MPI-CAGE-CH-0241</strain>
    </source>
</reference>
<evidence type="ECO:0000313" key="3">
    <source>
        <dbReference type="Proteomes" id="UP000777438"/>
    </source>
</evidence>
<sequence>MDAASIAISLCSICIAGYRSFQSLKSLGTDAQVVLSKIEIQEYRLQGLMQTLETIKRAKDTHDLDLVKDPIYNALKSIKLLTTDATHLRNQYKLKLEIPTLIESEETKHEAEDAAPGPVVVKIRKPYIIRWLLFDKANMEKLAADLKQLTDGLEDLCAMAVRHEFPSSLLSAAIFSLAASDPPALQIIATASAETYPDLAADAERKLERLVAEGGFHIESPRRVNLYGMEELSFSDSVERDSPRATAMLVATRQVVLVEWRPLPFEFEHRDRALARLETTSNLLQIPRSAAMHTLDCPGYVVDRSSGPTWLAALVYRYPQDAAREAPQSLLRLLQDSEDSRGRYHPSLDDRYALALALAETVFRLHMSGWLHRCIGAHNVLFFGKEGGGKNAHLREPYLTGFEFSREEGERLATETVIEGAGVNRYRHPGCQGPFRAGFRKVHDLYSLGMVLLEIGLWKPFDRPPQYKLTSSSSENRDRIVEKCLNGYLAHYVGNKYQSVVRTCLTGDFSCGVSDDAAFQRHVYDVVVEPLKRLVAGMSRNEREGLD</sequence>
<gene>
    <name evidence="2" type="ORF">B0T10DRAFT_547824</name>
</gene>
<dbReference type="GO" id="GO:0004672">
    <property type="term" value="F:protein kinase activity"/>
    <property type="evidence" value="ECO:0007669"/>
    <property type="project" value="InterPro"/>
</dbReference>
<comment type="caution">
    <text evidence="2">The sequence shown here is derived from an EMBL/GenBank/DDBJ whole genome shotgun (WGS) entry which is preliminary data.</text>
</comment>
<protein>
    <recommendedName>
        <fullName evidence="1">Protein kinase domain-containing protein</fullName>
    </recommendedName>
</protein>
<evidence type="ECO:0000313" key="2">
    <source>
        <dbReference type="EMBL" id="KAH6891537.1"/>
    </source>
</evidence>
<organism evidence="2 3">
    <name type="scientific">Thelonectria olida</name>
    <dbReference type="NCBI Taxonomy" id="1576542"/>
    <lineage>
        <taxon>Eukaryota</taxon>
        <taxon>Fungi</taxon>
        <taxon>Dikarya</taxon>
        <taxon>Ascomycota</taxon>
        <taxon>Pezizomycotina</taxon>
        <taxon>Sordariomycetes</taxon>
        <taxon>Hypocreomycetidae</taxon>
        <taxon>Hypocreales</taxon>
        <taxon>Nectriaceae</taxon>
        <taxon>Thelonectria</taxon>
    </lineage>
</organism>
<dbReference type="Gene3D" id="1.10.510.10">
    <property type="entry name" value="Transferase(Phosphotransferase) domain 1"/>
    <property type="match status" value="1"/>
</dbReference>
<dbReference type="Proteomes" id="UP000777438">
    <property type="component" value="Unassembled WGS sequence"/>
</dbReference>
<dbReference type="AlphaFoldDB" id="A0A9P9AR95"/>
<dbReference type="PANTHER" id="PTHR37542:SF3">
    <property type="entry name" value="PRION-INHIBITION AND PROPAGATION HELO DOMAIN-CONTAINING PROTEIN"/>
    <property type="match status" value="1"/>
</dbReference>
<dbReference type="SUPFAM" id="SSF56112">
    <property type="entry name" value="Protein kinase-like (PK-like)"/>
    <property type="match status" value="1"/>
</dbReference>
<dbReference type="PANTHER" id="PTHR37542">
    <property type="entry name" value="HELO DOMAIN-CONTAINING PROTEIN-RELATED"/>
    <property type="match status" value="1"/>
</dbReference>
<evidence type="ECO:0000259" key="1">
    <source>
        <dbReference type="PROSITE" id="PS50011"/>
    </source>
</evidence>
<dbReference type="GO" id="GO:0005524">
    <property type="term" value="F:ATP binding"/>
    <property type="evidence" value="ECO:0007669"/>
    <property type="project" value="InterPro"/>
</dbReference>
<accession>A0A9P9AR95</accession>
<dbReference type="Gene3D" id="1.20.120.1020">
    <property type="entry name" value="Prion-inhibition and propagation, HeLo domain"/>
    <property type="match status" value="1"/>
</dbReference>
<dbReference type="Pfam" id="PF14479">
    <property type="entry name" value="HeLo"/>
    <property type="match status" value="1"/>
</dbReference>
<dbReference type="Pfam" id="PF24476">
    <property type="entry name" value="DUF7580"/>
    <property type="match status" value="1"/>
</dbReference>